<dbReference type="PROSITE" id="PS51257">
    <property type="entry name" value="PROKAR_LIPOPROTEIN"/>
    <property type="match status" value="1"/>
</dbReference>
<organism evidence="5 6">
    <name type="scientific">Cupriavidus campinensis</name>
    <dbReference type="NCBI Taxonomy" id="151783"/>
    <lineage>
        <taxon>Bacteria</taxon>
        <taxon>Pseudomonadati</taxon>
        <taxon>Pseudomonadota</taxon>
        <taxon>Betaproteobacteria</taxon>
        <taxon>Burkholderiales</taxon>
        <taxon>Burkholderiaceae</taxon>
        <taxon>Cupriavidus</taxon>
    </lineage>
</organism>
<evidence type="ECO:0000313" key="5">
    <source>
        <dbReference type="EMBL" id="TSP13010.1"/>
    </source>
</evidence>
<comment type="caution">
    <text evidence="5">The sequence shown here is derived from an EMBL/GenBank/DDBJ whole genome shotgun (WGS) entry which is preliminary data.</text>
</comment>
<feature type="signal peptide" evidence="2">
    <location>
        <begin position="1"/>
        <end position="19"/>
    </location>
</feature>
<keyword evidence="6" id="KW-1185">Reference proteome</keyword>
<dbReference type="InterPro" id="IPR003423">
    <property type="entry name" value="OMP_efflux"/>
</dbReference>
<dbReference type="PANTHER" id="PTHR30203">
    <property type="entry name" value="OUTER MEMBRANE CATION EFFLUX PROTEIN"/>
    <property type="match status" value="1"/>
</dbReference>
<dbReference type="SUPFAM" id="SSF56954">
    <property type="entry name" value="Outer membrane efflux proteins (OEP)"/>
    <property type="match status" value="1"/>
</dbReference>
<keyword evidence="3" id="KW-0175">Coiled coil</keyword>
<comment type="subcellular location">
    <subcellularLocation>
        <location evidence="2">Cell membrane</location>
        <topology evidence="2">Lipid-anchor</topology>
    </subcellularLocation>
</comment>
<dbReference type="Pfam" id="PF02321">
    <property type="entry name" value="OEP"/>
    <property type="match status" value="2"/>
</dbReference>
<keyword evidence="2" id="KW-0812">Transmembrane</keyword>
<feature type="coiled-coil region" evidence="3">
    <location>
        <begin position="80"/>
        <end position="114"/>
    </location>
</feature>
<evidence type="ECO:0000256" key="2">
    <source>
        <dbReference type="RuleBase" id="RU362097"/>
    </source>
</evidence>
<feature type="chain" id="PRO_5044959304" evidence="2">
    <location>
        <begin position="20"/>
        <end position="507"/>
    </location>
</feature>
<comment type="similarity">
    <text evidence="1 2">Belongs to the outer membrane factor (OMF) (TC 1.B.17) family.</text>
</comment>
<dbReference type="RefSeq" id="WP_144197305.1">
    <property type="nucleotide sequence ID" value="NZ_VCIZ01000004.1"/>
</dbReference>
<dbReference type="Gene3D" id="2.20.200.10">
    <property type="entry name" value="Outer membrane efflux proteins (OEP)"/>
    <property type="match status" value="1"/>
</dbReference>
<evidence type="ECO:0000256" key="4">
    <source>
        <dbReference type="SAM" id="MobiDB-lite"/>
    </source>
</evidence>
<gene>
    <name evidence="5" type="ORF">FGG12_08860</name>
</gene>
<dbReference type="NCBIfam" id="TIGR01845">
    <property type="entry name" value="outer_NodT"/>
    <property type="match status" value="1"/>
</dbReference>
<dbReference type="InterPro" id="IPR010131">
    <property type="entry name" value="MdtP/NodT-like"/>
</dbReference>
<proteinExistence type="inferred from homology"/>
<keyword evidence="2" id="KW-0564">Palmitate</keyword>
<evidence type="ECO:0000256" key="1">
    <source>
        <dbReference type="ARBA" id="ARBA00007613"/>
    </source>
</evidence>
<feature type="region of interest" description="Disordered" evidence="4">
    <location>
        <begin position="477"/>
        <end position="507"/>
    </location>
</feature>
<evidence type="ECO:0000313" key="6">
    <source>
        <dbReference type="Proteomes" id="UP000318943"/>
    </source>
</evidence>
<keyword evidence="2" id="KW-0472">Membrane</keyword>
<protein>
    <submittedName>
        <fullName evidence="5">Efflux transporter outer membrane subunit</fullName>
    </submittedName>
</protein>
<dbReference type="EMBL" id="VCIZ01000004">
    <property type="protein sequence ID" value="TSP13010.1"/>
    <property type="molecule type" value="Genomic_DNA"/>
</dbReference>
<evidence type="ECO:0000256" key="3">
    <source>
        <dbReference type="SAM" id="Coils"/>
    </source>
</evidence>
<accession>A0ABY3EQ49</accession>
<keyword evidence="2" id="KW-1134">Transmembrane beta strand</keyword>
<dbReference type="PANTHER" id="PTHR30203:SF33">
    <property type="entry name" value="BLR4455 PROTEIN"/>
    <property type="match status" value="1"/>
</dbReference>
<sequence length="507" mass="53165">MMKMNRPLSLRGASAIALACLVLAGCAVGPDYQRPDAPVPKAFKEASEAMPAWTGDWKTAEPQDATARADWWRVFGDPALDDLMAQVQISNQNIKAAEAQYRQATASLQAARAGFFPVIGASAGLSRGASSTGGRITNGQNATLSASWEIDVWGRIRRQVESAQAGAQASQADLAATLLSTQATLAQSYFLLRIADSQRALLDRTVADYEKSLLLVRNQYQAGTAQRSDVLQSETQLKSAQAQQIDIQITRAQLEHAIAVLVGKPPADLTMAVVEVDDAIPNVPVAVPSTLLERRPDIAAAERRMASANADIGVAQAAYYPTLSLSATGGLTAGTLARWLSLPDRGWSVGAGLAGTVFDGGLRGAAKAQAVAAYDQTVANYRQTVLGAFQEVEDNLAAARLLGQEATVQNDALRSAREALALVNNRYKAGTAGLLDVLTAQTAAYTAERTALSITGRQYTAAVTLIAALGGGWHDPSAEAAQPPVSALSSTQSAQSTRSTGSAQSTD</sequence>
<keyword evidence="2" id="KW-0732">Signal</keyword>
<dbReference type="Proteomes" id="UP000318943">
    <property type="component" value="Unassembled WGS sequence"/>
</dbReference>
<feature type="compositionally biased region" description="Low complexity" evidence="4">
    <location>
        <begin position="486"/>
        <end position="507"/>
    </location>
</feature>
<name>A0ABY3EQ49_9BURK</name>
<dbReference type="Gene3D" id="1.20.1600.10">
    <property type="entry name" value="Outer membrane efflux proteins (OEP)"/>
    <property type="match status" value="1"/>
</dbReference>
<keyword evidence="2" id="KW-0449">Lipoprotein</keyword>
<reference evidence="5 6" key="1">
    <citation type="submission" date="2019-05" db="EMBL/GenBank/DDBJ databases">
        <title>Whole genome sequence analysis of Cupriavidus campinensis S14E4C strain.</title>
        <authorList>
            <person name="Abbaszade G."/>
            <person name="Szabo A."/>
            <person name="Toumi M."/>
            <person name="Toth E."/>
        </authorList>
    </citation>
    <scope>NUCLEOTIDE SEQUENCE [LARGE SCALE GENOMIC DNA]</scope>
    <source>
        <strain evidence="5 6">S14E4C</strain>
    </source>
</reference>